<organism evidence="3 4">
    <name type="scientific">Candidatus Fukatsuia symbiotica</name>
    <dbReference type="NCBI Taxonomy" id="1878942"/>
    <lineage>
        <taxon>Bacteria</taxon>
        <taxon>Pseudomonadati</taxon>
        <taxon>Pseudomonadota</taxon>
        <taxon>Gammaproteobacteria</taxon>
        <taxon>Enterobacterales</taxon>
        <taxon>Yersiniaceae</taxon>
        <taxon>Candidatus Fukatsuia</taxon>
    </lineage>
</organism>
<dbReference type="AlphaFoldDB" id="A0A2U8I4K8"/>
<evidence type="ECO:0008006" key="5">
    <source>
        <dbReference type="Google" id="ProtNLM"/>
    </source>
</evidence>
<dbReference type="GO" id="GO:0044659">
    <property type="term" value="P:viral release from host cell by cytolysis"/>
    <property type="evidence" value="ECO:0007669"/>
    <property type="project" value="InterPro"/>
</dbReference>
<dbReference type="KEGG" id="fsm:CCS41_05615"/>
<gene>
    <name evidence="1" type="ORF">CCS41_01950</name>
    <name evidence="2" type="ORF">CCS41_03140</name>
    <name evidence="3" type="ORF">CCS41_05615</name>
</gene>
<proteinExistence type="predicted"/>
<evidence type="ECO:0000313" key="2">
    <source>
        <dbReference type="EMBL" id="AWK13701.1"/>
    </source>
</evidence>
<dbReference type="EMBL" id="CP021659">
    <property type="protein sequence ID" value="AWK13544.1"/>
    <property type="molecule type" value="Genomic_DNA"/>
</dbReference>
<sequence length="106" mass="11756">MLQTTQKQHQQIAVLDNKHTQELTDAKTQLAALERDVLAGQRRMQLAARSEKLPATPTATRLDDAAGARLDDAVVNDYFRLRKGIEIVTQQIAGLQAYVTQVCLAQ</sequence>
<dbReference type="EMBL" id="CP021659">
    <property type="protein sequence ID" value="AWK13701.1"/>
    <property type="molecule type" value="Genomic_DNA"/>
</dbReference>
<evidence type="ECO:0000313" key="4">
    <source>
        <dbReference type="Proteomes" id="UP000261875"/>
    </source>
</evidence>
<accession>A0A2U8I4K8</accession>
<dbReference type="KEGG" id="fsm:CCS41_03140"/>
<name>A0A2U8I4K8_9GAMM</name>
<dbReference type="KEGG" id="fsm:CCS41_01950"/>
<dbReference type="EMBL" id="CP021659">
    <property type="protein sequence ID" value="AWK14077.1"/>
    <property type="molecule type" value="Genomic_DNA"/>
</dbReference>
<protein>
    <recommendedName>
        <fullName evidence="5">Lysis protein</fullName>
    </recommendedName>
</protein>
<evidence type="ECO:0000313" key="1">
    <source>
        <dbReference type="EMBL" id="AWK13544.1"/>
    </source>
</evidence>
<keyword evidence="4" id="KW-1185">Reference proteome</keyword>
<reference evidence="3 4" key="1">
    <citation type="submission" date="2017-05" db="EMBL/GenBank/DDBJ databases">
        <title>Genome sequence of Candidatus Fukatsuia symbiotica and Candidatus Hamiltonella defensa from Acyrthosiphon pisum strain 5D.</title>
        <authorList>
            <person name="Patel V.A."/>
            <person name="Chevignon G."/>
            <person name="Russell J.A."/>
            <person name="Oliver K.M."/>
        </authorList>
    </citation>
    <scope>NUCLEOTIDE SEQUENCE [LARGE SCALE GENOMIC DNA]</scope>
    <source>
        <strain evidence="3 4">5D</strain>
    </source>
</reference>
<dbReference type="Pfam" id="PF03245">
    <property type="entry name" value="Phage_lysis"/>
    <property type="match status" value="1"/>
</dbReference>
<dbReference type="InterPro" id="IPR004929">
    <property type="entry name" value="I-spanin"/>
</dbReference>
<dbReference type="Proteomes" id="UP000261875">
    <property type="component" value="Chromosome"/>
</dbReference>
<evidence type="ECO:0000313" key="3">
    <source>
        <dbReference type="EMBL" id="AWK14077.1"/>
    </source>
</evidence>